<evidence type="ECO:0008006" key="4">
    <source>
        <dbReference type="Google" id="ProtNLM"/>
    </source>
</evidence>
<name>A0AA40AA96_9PEZI</name>
<keyword evidence="1" id="KW-1133">Transmembrane helix</keyword>
<reference evidence="2" key="1">
    <citation type="submission" date="2023-06" db="EMBL/GenBank/DDBJ databases">
        <title>Genome-scale phylogeny and comparative genomics of the fungal order Sordariales.</title>
        <authorList>
            <consortium name="Lawrence Berkeley National Laboratory"/>
            <person name="Hensen N."/>
            <person name="Bonometti L."/>
            <person name="Westerberg I."/>
            <person name="Brannstrom I.O."/>
            <person name="Guillou S."/>
            <person name="Cros-Aarteil S."/>
            <person name="Calhoun S."/>
            <person name="Haridas S."/>
            <person name="Kuo A."/>
            <person name="Mondo S."/>
            <person name="Pangilinan J."/>
            <person name="Riley R."/>
            <person name="Labutti K."/>
            <person name="Andreopoulos B."/>
            <person name="Lipzen A."/>
            <person name="Chen C."/>
            <person name="Yanf M."/>
            <person name="Daum C."/>
            <person name="Ng V."/>
            <person name="Clum A."/>
            <person name="Steindorff A."/>
            <person name="Ohm R."/>
            <person name="Martin F."/>
            <person name="Silar P."/>
            <person name="Natvig D."/>
            <person name="Lalanne C."/>
            <person name="Gautier V."/>
            <person name="Ament-Velasquez S.L."/>
            <person name="Kruys A."/>
            <person name="Hutchinson M.I."/>
            <person name="Powell A.J."/>
            <person name="Barry K."/>
            <person name="Miller A.N."/>
            <person name="Grigoriev I.V."/>
            <person name="Debuchy R."/>
            <person name="Gladieux P."/>
            <person name="Thoren M.H."/>
            <person name="Johannesson H."/>
        </authorList>
    </citation>
    <scope>NUCLEOTIDE SEQUENCE</scope>
    <source>
        <strain evidence="2">SMH4607-1</strain>
    </source>
</reference>
<evidence type="ECO:0000313" key="2">
    <source>
        <dbReference type="EMBL" id="KAK0712136.1"/>
    </source>
</evidence>
<keyword evidence="1" id="KW-0812">Transmembrane</keyword>
<feature type="transmembrane region" description="Helical" evidence="1">
    <location>
        <begin position="20"/>
        <end position="44"/>
    </location>
</feature>
<accession>A0AA40AA96</accession>
<protein>
    <recommendedName>
        <fullName evidence="4">Ribosomal protein S7</fullName>
    </recommendedName>
</protein>
<sequence>MAKRIPYHIIFLKRRLRKVILIIVNVKDLVVKLLFTYEIVYTAIIRLLGSGFPKEGTKARRLIIVFKSFPKIEYKRHELMEKYQRLPIREPERNHTYFLYRLAFLAITPCLRNHRPAYHTPSIKVRGKLHNILLIKEIIIKRGLTRDKLDIIKKYKEIFLYYNYYIIIKVIIKNKTKLRLSKNKVQIKKESKINIKVKDKVNIKINIKIDIKVKIRIKIKVKVRVKVKV</sequence>
<dbReference type="EMBL" id="JAUKUA010000005">
    <property type="protein sequence ID" value="KAK0712136.1"/>
    <property type="molecule type" value="Genomic_DNA"/>
</dbReference>
<keyword evidence="3" id="KW-1185">Reference proteome</keyword>
<proteinExistence type="predicted"/>
<keyword evidence="1" id="KW-0472">Membrane</keyword>
<organism evidence="2 3">
    <name type="scientific">Lasiosphaeris hirsuta</name>
    <dbReference type="NCBI Taxonomy" id="260670"/>
    <lineage>
        <taxon>Eukaryota</taxon>
        <taxon>Fungi</taxon>
        <taxon>Dikarya</taxon>
        <taxon>Ascomycota</taxon>
        <taxon>Pezizomycotina</taxon>
        <taxon>Sordariomycetes</taxon>
        <taxon>Sordariomycetidae</taxon>
        <taxon>Sordariales</taxon>
        <taxon>Lasiosphaeriaceae</taxon>
        <taxon>Lasiosphaeris</taxon>
    </lineage>
</organism>
<comment type="caution">
    <text evidence="2">The sequence shown here is derived from an EMBL/GenBank/DDBJ whole genome shotgun (WGS) entry which is preliminary data.</text>
</comment>
<evidence type="ECO:0000313" key="3">
    <source>
        <dbReference type="Proteomes" id="UP001172102"/>
    </source>
</evidence>
<gene>
    <name evidence="2" type="ORF">B0H67DRAFT_555983</name>
</gene>
<evidence type="ECO:0000256" key="1">
    <source>
        <dbReference type="SAM" id="Phobius"/>
    </source>
</evidence>
<dbReference type="Proteomes" id="UP001172102">
    <property type="component" value="Unassembled WGS sequence"/>
</dbReference>
<dbReference type="AlphaFoldDB" id="A0AA40AA96"/>